<dbReference type="AlphaFoldDB" id="X1MTD6"/>
<name>X1MTD6_9ZZZZ</name>
<sequence>MQVRVIGEEQQLLWVRTQNGGVTSLSHRRDGTLSKIIAALESALQQARAEAKQVNEDDQAMVASSKDIDALLKRDFSVD</sequence>
<proteinExistence type="predicted"/>
<evidence type="ECO:0000313" key="1">
    <source>
        <dbReference type="EMBL" id="GAI09664.1"/>
    </source>
</evidence>
<reference evidence="1" key="1">
    <citation type="journal article" date="2014" name="Front. Microbiol.">
        <title>High frequency of phylogenetically diverse reductive dehalogenase-homologous genes in deep subseafloor sedimentary metagenomes.</title>
        <authorList>
            <person name="Kawai M."/>
            <person name="Futagami T."/>
            <person name="Toyoda A."/>
            <person name="Takaki Y."/>
            <person name="Nishi S."/>
            <person name="Hori S."/>
            <person name="Arai W."/>
            <person name="Tsubouchi T."/>
            <person name="Morono Y."/>
            <person name="Uchiyama I."/>
            <person name="Ito T."/>
            <person name="Fujiyama A."/>
            <person name="Inagaki F."/>
            <person name="Takami H."/>
        </authorList>
    </citation>
    <scope>NUCLEOTIDE SEQUENCE</scope>
    <source>
        <strain evidence="1">Expedition CK06-06</strain>
    </source>
</reference>
<feature type="non-terminal residue" evidence="1">
    <location>
        <position position="79"/>
    </location>
</feature>
<gene>
    <name evidence="1" type="ORF">S06H3_12716</name>
</gene>
<comment type="caution">
    <text evidence="1">The sequence shown here is derived from an EMBL/GenBank/DDBJ whole genome shotgun (WGS) entry which is preliminary data.</text>
</comment>
<protein>
    <submittedName>
        <fullName evidence="1">Uncharacterized protein</fullName>
    </submittedName>
</protein>
<dbReference type="EMBL" id="BARV01006212">
    <property type="protein sequence ID" value="GAI09664.1"/>
    <property type="molecule type" value="Genomic_DNA"/>
</dbReference>
<organism evidence="1">
    <name type="scientific">marine sediment metagenome</name>
    <dbReference type="NCBI Taxonomy" id="412755"/>
    <lineage>
        <taxon>unclassified sequences</taxon>
        <taxon>metagenomes</taxon>
        <taxon>ecological metagenomes</taxon>
    </lineage>
</organism>
<accession>X1MTD6</accession>